<dbReference type="PANTHER" id="PTHR10073:SF12">
    <property type="entry name" value="DNA MISMATCH REPAIR PROTEIN MLH1"/>
    <property type="match status" value="1"/>
</dbReference>
<protein>
    <recommendedName>
        <fullName evidence="3">DNA mismatch repair protein MutL</fullName>
    </recommendedName>
</protein>
<accession>A0AAT9GCU5</accession>
<comment type="similarity">
    <text evidence="1">Belongs to the DNA mismatch repair MutL/HexB family.</text>
</comment>
<dbReference type="AlphaFoldDB" id="A0AAT9GCU5"/>
<dbReference type="GO" id="GO:0016887">
    <property type="term" value="F:ATP hydrolysis activity"/>
    <property type="evidence" value="ECO:0007669"/>
    <property type="project" value="InterPro"/>
</dbReference>
<organism evidence="2">
    <name type="scientific">Wolbachia endosymbiont of Sergentomyia squamirostris</name>
    <dbReference type="NCBI Taxonomy" id="3113640"/>
    <lineage>
        <taxon>Bacteria</taxon>
        <taxon>Pseudomonadati</taxon>
        <taxon>Pseudomonadota</taxon>
        <taxon>Alphaproteobacteria</taxon>
        <taxon>Rickettsiales</taxon>
        <taxon>Anaplasmataceae</taxon>
        <taxon>Wolbachieae</taxon>
        <taxon>Wolbachia</taxon>
    </lineage>
</organism>
<proteinExistence type="inferred from homology"/>
<dbReference type="InterPro" id="IPR036890">
    <property type="entry name" value="HATPase_C_sf"/>
</dbReference>
<evidence type="ECO:0000313" key="2">
    <source>
        <dbReference type="EMBL" id="BFD47595.1"/>
    </source>
</evidence>
<sequence>MAIILLDTKTINRIAAGEVIERPASVVKELVENAIDAGSSEI</sequence>
<dbReference type="PANTHER" id="PTHR10073">
    <property type="entry name" value="DNA MISMATCH REPAIR PROTEIN MLH, PMS, MUTL"/>
    <property type="match status" value="1"/>
</dbReference>
<dbReference type="GO" id="GO:0032300">
    <property type="term" value="C:mismatch repair complex"/>
    <property type="evidence" value="ECO:0007669"/>
    <property type="project" value="InterPro"/>
</dbReference>
<evidence type="ECO:0000256" key="1">
    <source>
        <dbReference type="ARBA" id="ARBA00006082"/>
    </source>
</evidence>
<dbReference type="EMBL" id="AP029172">
    <property type="protein sequence ID" value="BFD47595.1"/>
    <property type="molecule type" value="Genomic_DNA"/>
</dbReference>
<dbReference type="GO" id="GO:0006298">
    <property type="term" value="P:mismatch repair"/>
    <property type="evidence" value="ECO:0007669"/>
    <property type="project" value="InterPro"/>
</dbReference>
<evidence type="ECO:0008006" key="3">
    <source>
        <dbReference type="Google" id="ProtNLM"/>
    </source>
</evidence>
<dbReference type="Gene3D" id="3.30.565.10">
    <property type="entry name" value="Histidine kinase-like ATPase, C-terminal domain"/>
    <property type="match status" value="1"/>
</dbReference>
<name>A0AAT9GCU5_9RICK</name>
<reference evidence="2" key="1">
    <citation type="submission" date="2024-01" db="EMBL/GenBank/DDBJ databases">
        <title>Sequencing the genomes of a sandfly, Sergentomyia squamirostris, and its two endosymbionts.</title>
        <authorList>
            <person name="Itokawa K."/>
            <person name="Sanjoba C."/>
        </authorList>
    </citation>
    <scope>NUCLEOTIDE SEQUENCE</scope>
    <source>
        <strain evidence="2">WSSQ</strain>
    </source>
</reference>
<dbReference type="InterPro" id="IPR038973">
    <property type="entry name" value="MutL/Mlh/Pms-like"/>
</dbReference>
<dbReference type="GO" id="GO:0140664">
    <property type="term" value="F:ATP-dependent DNA damage sensor activity"/>
    <property type="evidence" value="ECO:0007669"/>
    <property type="project" value="InterPro"/>
</dbReference>
<gene>
    <name evidence="2" type="ORF">DMENIID0003_06690</name>
</gene>
<dbReference type="SUPFAM" id="SSF55874">
    <property type="entry name" value="ATPase domain of HSP90 chaperone/DNA topoisomerase II/histidine kinase"/>
    <property type="match status" value="1"/>
</dbReference>